<organism evidence="2 3">
    <name type="scientific">Romanomermis culicivorax</name>
    <name type="common">Nematode worm</name>
    <dbReference type="NCBI Taxonomy" id="13658"/>
    <lineage>
        <taxon>Eukaryota</taxon>
        <taxon>Metazoa</taxon>
        <taxon>Ecdysozoa</taxon>
        <taxon>Nematoda</taxon>
        <taxon>Enoplea</taxon>
        <taxon>Dorylaimia</taxon>
        <taxon>Mermithida</taxon>
        <taxon>Mermithoidea</taxon>
        <taxon>Mermithidae</taxon>
        <taxon>Romanomermis</taxon>
    </lineage>
</organism>
<reference evidence="3" key="1">
    <citation type="submission" date="2022-11" db="UniProtKB">
        <authorList>
            <consortium name="WormBaseParasite"/>
        </authorList>
    </citation>
    <scope>IDENTIFICATION</scope>
</reference>
<dbReference type="AlphaFoldDB" id="A0A915ICB2"/>
<keyword evidence="2" id="KW-1185">Reference proteome</keyword>
<evidence type="ECO:0000313" key="3">
    <source>
        <dbReference type="WBParaSite" id="nRc.2.0.1.t11820-RA"/>
    </source>
</evidence>
<name>A0A915ICB2_ROMCU</name>
<dbReference type="WBParaSite" id="nRc.2.0.1.t11820-RA">
    <property type="protein sequence ID" value="nRc.2.0.1.t11820-RA"/>
    <property type="gene ID" value="nRc.2.0.1.g11820"/>
</dbReference>
<evidence type="ECO:0000256" key="1">
    <source>
        <dbReference type="SAM" id="MobiDB-lite"/>
    </source>
</evidence>
<feature type="region of interest" description="Disordered" evidence="1">
    <location>
        <begin position="171"/>
        <end position="203"/>
    </location>
</feature>
<accession>A0A915ICB2</accession>
<feature type="compositionally biased region" description="Low complexity" evidence="1">
    <location>
        <begin position="187"/>
        <end position="200"/>
    </location>
</feature>
<protein>
    <submittedName>
        <fullName evidence="3">Uncharacterized protein</fullName>
    </submittedName>
</protein>
<evidence type="ECO:0000313" key="2">
    <source>
        <dbReference type="Proteomes" id="UP000887565"/>
    </source>
</evidence>
<dbReference type="Proteomes" id="UP000887565">
    <property type="component" value="Unplaced"/>
</dbReference>
<proteinExistence type="predicted"/>
<sequence length="344" mass="38337">MANVNEVHNFRIEACNALDQLSTAAGRITNNVPTVQMIDQIIGAVYDQFQAQQLCVQREIQEQMKSTNAHFTALVEEMQQLISTTAAAAAACNPPTPRPPLVSSRFHGEEITDRSQDHYHDRTLSTDRHPQNSALPPNKFVSFQLQLLEQPPQLPPHTEILLEQLIQRYDRDHEERKSRQSPKKNLSSNRQQSPPHQSQPRDMYANCFDQSASRDRPRITQPTGLWCYPHKSRTHNTVTTPTDSKGASSQSSELQLALQALPSSATISATALDPCMLNQSRSAANMVIPSKEIASAAPIVSPRIVCWNTTGHAFRDPCHIRSSTCQIHNLTPSSKTFIGKYAST</sequence>